<dbReference type="eggNOG" id="ENOG5030BEK">
    <property type="taxonomic scope" value="Bacteria"/>
</dbReference>
<dbReference type="EMBL" id="BANU01000021">
    <property type="protein sequence ID" value="GAC61791.1"/>
    <property type="molecule type" value="Genomic_DNA"/>
</dbReference>
<comment type="caution">
    <text evidence="1">The sequence shown here is derived from an EMBL/GenBank/DDBJ whole genome shotgun (WGS) entry which is preliminary data.</text>
</comment>
<dbReference type="Gene3D" id="3.30.70.1210">
    <property type="entry name" value="Crispr-associated protein, domain 2"/>
    <property type="match status" value="1"/>
</dbReference>
<sequence length="223" mass="24768">MYMSRIALNHRRRGAVKLLGSRHAMHAAVMSAFAPGTTTESAEGRVLWRVDRRDDAVDLLIVSPSEPCLVHIGEQAGWTTGSPWATRDYTTFLESLSAGEEYVFRLTANPTHRMTADDGRKQIVGHVTSAYQRQWFTERAERHGFELVASAGDDVEDPREELVVSERDTAVFRRGQRQVTLVTASFEGRLRVADADLLRRALTHGIGRAKGYGCGLMTLLPAS</sequence>
<dbReference type="SUPFAM" id="SSF117987">
    <property type="entry name" value="CRISPR-associated protein"/>
    <property type="match status" value="2"/>
</dbReference>
<name>L7LM20_9ACTN</name>
<keyword evidence="2" id="KW-1185">Reference proteome</keyword>
<protein>
    <submittedName>
        <fullName evidence="1">Putative CRISPR-associated protein</fullName>
    </submittedName>
</protein>
<dbReference type="Pfam" id="PF08798">
    <property type="entry name" value="CRISPR_assoc"/>
    <property type="match status" value="1"/>
</dbReference>
<dbReference type="Gene3D" id="3.30.70.1200">
    <property type="entry name" value="Crispr-associated protein, domain 1"/>
    <property type="match status" value="1"/>
</dbReference>
<dbReference type="InterPro" id="IPR010179">
    <property type="entry name" value="CRISPR-assoc_prot_Cse3"/>
</dbReference>
<dbReference type="CDD" id="cd09727">
    <property type="entry name" value="Cas6_I-E"/>
    <property type="match status" value="1"/>
</dbReference>
<dbReference type="Proteomes" id="UP000035083">
    <property type="component" value="Unassembled WGS sequence"/>
</dbReference>
<dbReference type="RefSeq" id="WP_006897193.1">
    <property type="nucleotide sequence ID" value="NZ_BANU01000021.1"/>
</dbReference>
<dbReference type="AlphaFoldDB" id="L7LM20"/>
<proteinExistence type="predicted"/>
<accession>L7LM20</accession>
<evidence type="ECO:0000313" key="2">
    <source>
        <dbReference type="Proteomes" id="UP000035083"/>
    </source>
</evidence>
<dbReference type="SMART" id="SM01101">
    <property type="entry name" value="CRISPR_assoc"/>
    <property type="match status" value="1"/>
</dbReference>
<evidence type="ECO:0000313" key="1">
    <source>
        <dbReference type="EMBL" id="GAC61791.1"/>
    </source>
</evidence>
<gene>
    <name evidence="1" type="ORF">GSI01S_21_00390</name>
</gene>
<reference evidence="1 2" key="1">
    <citation type="submission" date="2012-12" db="EMBL/GenBank/DDBJ databases">
        <title>Whole genome shotgun sequence of Gordonia sihwensis NBRC 108236.</title>
        <authorList>
            <person name="Yoshida I."/>
            <person name="Hosoyama A."/>
            <person name="Tsuchikane K."/>
            <person name="Ando Y."/>
            <person name="Baba S."/>
            <person name="Ohji S."/>
            <person name="Hamada M."/>
            <person name="Tamura T."/>
            <person name="Yamazoe A."/>
            <person name="Yamazaki S."/>
            <person name="Fujita N."/>
        </authorList>
    </citation>
    <scope>NUCLEOTIDE SEQUENCE [LARGE SCALE GENOMIC DNA]</scope>
    <source>
        <strain evidence="1 2">NBRC 108236</strain>
    </source>
</reference>
<organism evidence="1 2">
    <name type="scientific">Gordonia sihwensis NBRC 108236</name>
    <dbReference type="NCBI Taxonomy" id="1223544"/>
    <lineage>
        <taxon>Bacteria</taxon>
        <taxon>Bacillati</taxon>
        <taxon>Actinomycetota</taxon>
        <taxon>Actinomycetes</taxon>
        <taxon>Mycobacteriales</taxon>
        <taxon>Gordoniaceae</taxon>
        <taxon>Gordonia</taxon>
    </lineage>
</organism>
<dbReference type="NCBIfam" id="TIGR01907">
    <property type="entry name" value="casE_Cse3"/>
    <property type="match status" value="1"/>
</dbReference>